<proteinExistence type="predicted"/>
<evidence type="ECO:0000313" key="3">
    <source>
        <dbReference type="Proteomes" id="UP000053789"/>
    </source>
</evidence>
<dbReference type="OrthoDB" id="10372129at2759"/>
<keyword evidence="3" id="KW-1185">Reference proteome</keyword>
<feature type="compositionally biased region" description="Acidic residues" evidence="1">
    <location>
        <begin position="130"/>
        <end position="158"/>
    </location>
</feature>
<accession>A0A0D2EUV3</accession>
<dbReference type="GeneID" id="27699174"/>
<dbReference type="EMBL" id="KN846987">
    <property type="protein sequence ID" value="KIW93641.1"/>
    <property type="molecule type" value="Genomic_DNA"/>
</dbReference>
<name>A0A0D2EUV3_CLAB1</name>
<reference evidence="2" key="1">
    <citation type="submission" date="2015-01" db="EMBL/GenBank/DDBJ databases">
        <title>The Genome Sequence of Cladophialophora bantiana CBS 173.52.</title>
        <authorList>
            <consortium name="The Broad Institute Genomics Platform"/>
            <person name="Cuomo C."/>
            <person name="de Hoog S."/>
            <person name="Gorbushina A."/>
            <person name="Stielow B."/>
            <person name="Teixiera M."/>
            <person name="Abouelleil A."/>
            <person name="Chapman S.B."/>
            <person name="Priest M."/>
            <person name="Young S.K."/>
            <person name="Wortman J."/>
            <person name="Nusbaum C."/>
            <person name="Birren B."/>
        </authorList>
    </citation>
    <scope>NUCLEOTIDE SEQUENCE [LARGE SCALE GENOMIC DNA]</scope>
    <source>
        <strain evidence="2">CBS 173.52</strain>
    </source>
</reference>
<protein>
    <submittedName>
        <fullName evidence="2">Uncharacterized protein</fullName>
    </submittedName>
</protein>
<evidence type="ECO:0000313" key="2">
    <source>
        <dbReference type="EMBL" id="KIW93641.1"/>
    </source>
</evidence>
<organism evidence="2 3">
    <name type="scientific">Cladophialophora bantiana (strain ATCC 10958 / CBS 173.52 / CDC B-1940 / NIH 8579)</name>
    <name type="common">Xylohypha bantiana</name>
    <dbReference type="NCBI Taxonomy" id="1442370"/>
    <lineage>
        <taxon>Eukaryota</taxon>
        <taxon>Fungi</taxon>
        <taxon>Dikarya</taxon>
        <taxon>Ascomycota</taxon>
        <taxon>Pezizomycotina</taxon>
        <taxon>Eurotiomycetes</taxon>
        <taxon>Chaetothyriomycetidae</taxon>
        <taxon>Chaetothyriales</taxon>
        <taxon>Herpotrichiellaceae</taxon>
        <taxon>Cladophialophora</taxon>
    </lineage>
</organism>
<dbReference type="Proteomes" id="UP000053789">
    <property type="component" value="Unassembled WGS sequence"/>
</dbReference>
<feature type="region of interest" description="Disordered" evidence="1">
    <location>
        <begin position="118"/>
        <end position="175"/>
    </location>
</feature>
<gene>
    <name evidence="2" type="ORF">Z519_06246</name>
</gene>
<dbReference type="VEuPathDB" id="FungiDB:Z519_06246"/>
<dbReference type="RefSeq" id="XP_016620310.1">
    <property type="nucleotide sequence ID" value="XM_016763986.1"/>
</dbReference>
<dbReference type="AlphaFoldDB" id="A0A0D2EUV3"/>
<evidence type="ECO:0000256" key="1">
    <source>
        <dbReference type="SAM" id="MobiDB-lite"/>
    </source>
</evidence>
<sequence>MNRVKGDRARQQFLAEGPLRLAPINRPWQRLDRGVALNGADPGFTSPNIEQYTPYWSGGTYGEQLQVETSFTVPYAPAHVYGQYPNMHGNTGGSEQNMYAGHTNLHLGYGEPEPYPVDVGMMAGNRQNEPGEDEGEDKGEDDEDAEAEEEEDDDDDEGSLVMVSGKPVANPNQYN</sequence>
<dbReference type="HOGENOM" id="CLU_1532371_0_0_1"/>